<evidence type="ECO:0000256" key="1">
    <source>
        <dbReference type="SAM" id="MobiDB-lite"/>
    </source>
</evidence>
<name>A0A560IQ01_9BRAD</name>
<accession>A0A560IQ01</accession>
<dbReference type="Proteomes" id="UP000315914">
    <property type="component" value="Unassembled WGS sequence"/>
</dbReference>
<keyword evidence="3" id="KW-1185">Reference proteome</keyword>
<organism evidence="2 3">
    <name type="scientific">Bradyrhizobium sacchari</name>
    <dbReference type="NCBI Taxonomy" id="1399419"/>
    <lineage>
        <taxon>Bacteria</taxon>
        <taxon>Pseudomonadati</taxon>
        <taxon>Pseudomonadota</taxon>
        <taxon>Alphaproteobacteria</taxon>
        <taxon>Hyphomicrobiales</taxon>
        <taxon>Nitrobacteraceae</taxon>
        <taxon>Bradyrhizobium</taxon>
    </lineage>
</organism>
<feature type="region of interest" description="Disordered" evidence="1">
    <location>
        <begin position="224"/>
        <end position="250"/>
    </location>
</feature>
<dbReference type="EMBL" id="VITW01000005">
    <property type="protein sequence ID" value="TWB73865.1"/>
    <property type="molecule type" value="Genomic_DNA"/>
</dbReference>
<evidence type="ECO:0000313" key="2">
    <source>
        <dbReference type="EMBL" id="TWB73865.1"/>
    </source>
</evidence>
<protein>
    <submittedName>
        <fullName evidence="2">Uncharacterized protein</fullName>
    </submittedName>
</protein>
<feature type="compositionally biased region" description="Basic and acidic residues" evidence="1">
    <location>
        <begin position="224"/>
        <end position="236"/>
    </location>
</feature>
<dbReference type="AlphaFoldDB" id="A0A560IQ01"/>
<evidence type="ECO:0000313" key="3">
    <source>
        <dbReference type="Proteomes" id="UP000315914"/>
    </source>
</evidence>
<comment type="caution">
    <text evidence="2">The sequence shown here is derived from an EMBL/GenBank/DDBJ whole genome shotgun (WGS) entry which is preliminary data.</text>
</comment>
<sequence>MNCSSRRASRIKVLVPLFEPFRRFHPARFGGGFFHWLSSNPIIGAIRPPLARFSSCQFRLTTPLVMMPDPTRIGAPLIFRATADRLPRWAPRTKLRMRSIVTSDLSIFRHNHIHYRHHRRPAHDPINVTQQEVPAFARKSTPREVPRRRCLAEFDPVGLAGREISSLKTSFRTLPLLLDWYLHVKRMPADVRTTPDDTVRAKQVVEGDCCEWCRPPLLHDQRRPRFGADRRQDLQHRRDRRLTSSGGCRP</sequence>
<reference evidence="2 3" key="1">
    <citation type="submission" date="2019-06" db="EMBL/GenBank/DDBJ databases">
        <title>Genomic Encyclopedia of Type Strains, Phase IV (KMG-V): Genome sequencing to study the core and pangenomes of soil and plant-associated prokaryotes.</title>
        <authorList>
            <person name="Whitman W."/>
        </authorList>
    </citation>
    <scope>NUCLEOTIDE SEQUENCE [LARGE SCALE GENOMIC DNA]</scope>
    <source>
        <strain evidence="2 3">BR 10556</strain>
    </source>
</reference>
<gene>
    <name evidence="2" type="ORF">FBZ95_105116</name>
</gene>
<proteinExistence type="predicted"/>